<sequence length="101" mass="11246">MNAHAELCSLWQPGSNGRPSSSSFLPPPLPAQVTDDGDVYPWQRLEVGGGSTGGGWKPAAEQRRRDVQPSPWFRGSRKLTALEKVWVWVNYRLSSLQLRQG</sequence>
<proteinExistence type="predicted"/>
<reference evidence="2 3" key="1">
    <citation type="submission" date="2021-07" db="EMBL/GenBank/DDBJ databases">
        <authorList>
            <person name="Palmer J.M."/>
        </authorList>
    </citation>
    <scope>NUCLEOTIDE SEQUENCE [LARGE SCALE GENOMIC DNA]</scope>
    <source>
        <strain evidence="2 3">AT_MEX2019</strain>
        <tissue evidence="2">Muscle</tissue>
    </source>
</reference>
<evidence type="ECO:0000313" key="3">
    <source>
        <dbReference type="Proteomes" id="UP001345963"/>
    </source>
</evidence>
<accession>A0ABU7B351</accession>
<comment type="caution">
    <text evidence="2">The sequence shown here is derived from an EMBL/GenBank/DDBJ whole genome shotgun (WGS) entry which is preliminary data.</text>
</comment>
<protein>
    <submittedName>
        <fullName evidence="2">Uncharacterized protein</fullName>
    </submittedName>
</protein>
<dbReference type="EMBL" id="JAHUTI010039387">
    <property type="protein sequence ID" value="MED6244123.1"/>
    <property type="molecule type" value="Genomic_DNA"/>
</dbReference>
<dbReference type="Proteomes" id="UP001345963">
    <property type="component" value="Unassembled WGS sequence"/>
</dbReference>
<evidence type="ECO:0000256" key="1">
    <source>
        <dbReference type="SAM" id="MobiDB-lite"/>
    </source>
</evidence>
<organism evidence="2 3">
    <name type="scientific">Ataeniobius toweri</name>
    <dbReference type="NCBI Taxonomy" id="208326"/>
    <lineage>
        <taxon>Eukaryota</taxon>
        <taxon>Metazoa</taxon>
        <taxon>Chordata</taxon>
        <taxon>Craniata</taxon>
        <taxon>Vertebrata</taxon>
        <taxon>Euteleostomi</taxon>
        <taxon>Actinopterygii</taxon>
        <taxon>Neopterygii</taxon>
        <taxon>Teleostei</taxon>
        <taxon>Neoteleostei</taxon>
        <taxon>Acanthomorphata</taxon>
        <taxon>Ovalentaria</taxon>
        <taxon>Atherinomorphae</taxon>
        <taxon>Cyprinodontiformes</taxon>
        <taxon>Goodeidae</taxon>
        <taxon>Ataeniobius</taxon>
    </lineage>
</organism>
<gene>
    <name evidence="2" type="ORF">ATANTOWER_022288</name>
</gene>
<name>A0ABU7B351_9TELE</name>
<feature type="region of interest" description="Disordered" evidence="1">
    <location>
        <begin position="1"/>
        <end position="30"/>
    </location>
</feature>
<feature type="region of interest" description="Disordered" evidence="1">
    <location>
        <begin position="48"/>
        <end position="68"/>
    </location>
</feature>
<evidence type="ECO:0000313" key="2">
    <source>
        <dbReference type="EMBL" id="MED6244123.1"/>
    </source>
</evidence>
<keyword evidence="3" id="KW-1185">Reference proteome</keyword>